<comment type="subcellular location">
    <subcellularLocation>
        <location evidence="1">Cell membrane</location>
        <topology evidence="1">Multi-pass membrane protein</topology>
    </subcellularLocation>
</comment>
<evidence type="ECO:0000256" key="4">
    <source>
        <dbReference type="ARBA" id="ARBA00022989"/>
    </source>
</evidence>
<protein>
    <submittedName>
        <fullName evidence="10">MacB-like periplasmic core domain containing protein</fullName>
    </submittedName>
</protein>
<keyword evidence="3 7" id="KW-0812">Transmembrane</keyword>
<gene>
    <name evidence="10" type="ORF">AE0388_2404</name>
</gene>
<dbReference type="GO" id="GO:0005886">
    <property type="term" value="C:plasma membrane"/>
    <property type="evidence" value="ECO:0007669"/>
    <property type="project" value="UniProtKB-SubCell"/>
</dbReference>
<accession>A0A0B8ZZV2</accession>
<dbReference type="PANTHER" id="PTHR30572">
    <property type="entry name" value="MEMBRANE COMPONENT OF TRANSPORTER-RELATED"/>
    <property type="match status" value="1"/>
</dbReference>
<dbReference type="InterPro" id="IPR025857">
    <property type="entry name" value="MacB_PCD"/>
</dbReference>
<feature type="transmembrane region" description="Helical" evidence="7">
    <location>
        <begin position="811"/>
        <end position="831"/>
    </location>
</feature>
<dbReference type="PANTHER" id="PTHR30572:SF4">
    <property type="entry name" value="ABC TRANSPORTER PERMEASE YTRF"/>
    <property type="match status" value="1"/>
</dbReference>
<evidence type="ECO:0000256" key="5">
    <source>
        <dbReference type="ARBA" id="ARBA00023136"/>
    </source>
</evidence>
<dbReference type="PATRIC" id="fig|1703.6.peg.2303"/>
<proteinExistence type="inferred from homology"/>
<evidence type="ECO:0000256" key="1">
    <source>
        <dbReference type="ARBA" id="ARBA00004651"/>
    </source>
</evidence>
<keyword evidence="11" id="KW-1185">Reference proteome</keyword>
<feature type="transmembrane region" description="Helical" evidence="7">
    <location>
        <begin position="370"/>
        <end position="393"/>
    </location>
</feature>
<dbReference type="AlphaFoldDB" id="A0A0B8ZZV2"/>
<comment type="caution">
    <text evidence="10">The sequence shown here is derived from an EMBL/GenBank/DDBJ whole genome shotgun (WGS) entry which is preliminary data.</text>
</comment>
<feature type="transmembrane region" description="Helical" evidence="7">
    <location>
        <begin position="765"/>
        <end position="791"/>
    </location>
</feature>
<keyword evidence="2" id="KW-1003">Cell membrane</keyword>
<dbReference type="GO" id="GO:0022857">
    <property type="term" value="F:transmembrane transporter activity"/>
    <property type="evidence" value="ECO:0007669"/>
    <property type="project" value="TreeGrafter"/>
</dbReference>
<evidence type="ECO:0000256" key="7">
    <source>
        <dbReference type="SAM" id="Phobius"/>
    </source>
</evidence>
<feature type="transmembrane region" description="Helical" evidence="7">
    <location>
        <begin position="12"/>
        <end position="36"/>
    </location>
</feature>
<dbReference type="OrthoDB" id="9780560at2"/>
<dbReference type="InterPro" id="IPR003838">
    <property type="entry name" value="ABC3_permease_C"/>
</dbReference>
<dbReference type="Proteomes" id="UP000031488">
    <property type="component" value="Unassembled WGS sequence"/>
</dbReference>
<feature type="domain" description="ABC3 transporter permease C-terminal" evidence="8">
    <location>
        <begin position="282"/>
        <end position="396"/>
    </location>
</feature>
<feature type="domain" description="MacB-like periplasmic core" evidence="9">
    <location>
        <begin position="21"/>
        <end position="242"/>
    </location>
</feature>
<dbReference type="Pfam" id="PF12704">
    <property type="entry name" value="MacB_PCD"/>
    <property type="match status" value="1"/>
</dbReference>
<evidence type="ECO:0000313" key="10">
    <source>
        <dbReference type="EMBL" id="KHS51854.1"/>
    </source>
</evidence>
<feature type="transmembrane region" description="Helical" evidence="7">
    <location>
        <begin position="426"/>
        <end position="445"/>
    </location>
</feature>
<dbReference type="Pfam" id="PF02687">
    <property type="entry name" value="FtsX"/>
    <property type="match status" value="2"/>
</dbReference>
<keyword evidence="4 7" id="KW-1133">Transmembrane helix</keyword>
<evidence type="ECO:0000259" key="9">
    <source>
        <dbReference type="Pfam" id="PF12704"/>
    </source>
</evidence>
<feature type="transmembrane region" description="Helical" evidence="7">
    <location>
        <begin position="509"/>
        <end position="530"/>
    </location>
</feature>
<evidence type="ECO:0000259" key="8">
    <source>
        <dbReference type="Pfam" id="PF02687"/>
    </source>
</evidence>
<feature type="transmembrane region" description="Helical" evidence="7">
    <location>
        <begin position="715"/>
        <end position="744"/>
    </location>
</feature>
<evidence type="ECO:0000256" key="3">
    <source>
        <dbReference type="ARBA" id="ARBA00022692"/>
    </source>
</evidence>
<dbReference type="RefSeq" id="WP_039210654.1">
    <property type="nucleotide sequence ID" value="NZ_JTJZ01000020.1"/>
</dbReference>
<feature type="transmembrane region" description="Helical" evidence="7">
    <location>
        <begin position="278"/>
        <end position="303"/>
    </location>
</feature>
<feature type="transmembrane region" description="Helical" evidence="7">
    <location>
        <begin position="451"/>
        <end position="469"/>
    </location>
</feature>
<reference evidence="10 11" key="1">
    <citation type="submission" date="2014-11" db="EMBL/GenBank/DDBJ databases">
        <title>Draft Genome Sequence of Brevibacterium linens AE038-8.</title>
        <authorList>
            <person name="Maizel D."/>
            <person name="Utturkar S.M."/>
            <person name="Brown S.D."/>
            <person name="Ferrero M."/>
            <person name="Rosen B.P."/>
        </authorList>
    </citation>
    <scope>NUCLEOTIDE SEQUENCE [LARGE SCALE GENOMIC DNA]</scope>
    <source>
        <strain evidence="10 11">AE038-8</strain>
    </source>
</reference>
<evidence type="ECO:0000313" key="11">
    <source>
        <dbReference type="Proteomes" id="UP000031488"/>
    </source>
</evidence>
<feature type="transmembrane region" description="Helical" evidence="7">
    <location>
        <begin position="324"/>
        <end position="350"/>
    </location>
</feature>
<comment type="similarity">
    <text evidence="6">Belongs to the ABC-4 integral membrane protein family.</text>
</comment>
<name>A0A0B8ZZV2_BRELN</name>
<dbReference type="EMBL" id="JTJZ01000020">
    <property type="protein sequence ID" value="KHS51854.1"/>
    <property type="molecule type" value="Genomic_DNA"/>
</dbReference>
<organism evidence="10 11">
    <name type="scientific">Brevibacterium linens</name>
    <dbReference type="NCBI Taxonomy" id="1703"/>
    <lineage>
        <taxon>Bacteria</taxon>
        <taxon>Bacillati</taxon>
        <taxon>Actinomycetota</taxon>
        <taxon>Actinomycetes</taxon>
        <taxon>Micrococcales</taxon>
        <taxon>Brevibacteriaceae</taxon>
        <taxon>Brevibacterium</taxon>
    </lineage>
</organism>
<keyword evidence="5 7" id="KW-0472">Membrane</keyword>
<evidence type="ECO:0000256" key="2">
    <source>
        <dbReference type="ARBA" id="ARBA00022475"/>
    </source>
</evidence>
<sequence>MIAVALAQIRIHWARFLAIGLGIALAAGFVATTLIINSSLQDSLEHAVGRSFEKSDLTVMPSRDVFVGGDEASPLLGPLAEVDGVETASLSARTVSTGRGATFSESSFALSPVPADERLDTFDMVSGQRPEAKTDLVLDTRTAKDLNVGVGDEIRFTVDAVPVESGNDDMPIYRGPSQSSVAFSVVGIAEMGQDPAMPGATRALTTASGYQEYFAQQGDVIAIQIALEDGADPEAVRAQLQRVIDGSELNGSLEALTVDEAVSAKTDRLSGGNAVVTGLLLVFAGISVIVAILVVSNTFSVIVAGRRREFALLRCLGATRVQMYGSVVAEGLFVGLLGSIFGVFAGVLVSRGLMAAAVRYWPEEFPYDTLTVPVSALVSGVVVGALLTIVATIRPARSAIAVTPLEALQPFDASISPNTRARPRHLVGFGFIGLGIVLVVVSVYAVSTSQLWILGGALGGGLVVTGLVISSAKIIPPVVAWIGEVLFSPWGVPGQLATLNTLRNPRRTAATATALIIGVTLVATILVGGMSTKATLSHGLDQRYPVDISVPLSGLVDDDDLEDVRQIPGVSAAVIAHRAEAVEDFKGSRPEIFVIDPDSAEAVLGDAAADIVSGRVTVPEDYRDPTVRVKGLNEMSVPVHKDGLSSLAFFTTPDVGNDLGISATTTAVLVRLDEDIEVDEITRIRQSVAETLDVSSEEVGGSAVARGAYSELIDVMLAGAVALLFVSVIIALIGVSNTVSLSVIERRRENALMRALGLSISQLRTLLALEAVLISSVAALLGLVLGGALGIVGTRLVTYDYSTDLIVDFSAPSFLGILAVAVIAGILSALAPARRASRLSPVEGLKLDF</sequence>
<evidence type="ECO:0000256" key="6">
    <source>
        <dbReference type="ARBA" id="ARBA00038076"/>
    </source>
</evidence>
<feature type="domain" description="ABC3 transporter permease C-terminal" evidence="8">
    <location>
        <begin position="722"/>
        <end position="841"/>
    </location>
</feature>
<dbReference type="InterPro" id="IPR050250">
    <property type="entry name" value="Macrolide_Exporter_MacB"/>
</dbReference>